<dbReference type="GeneID" id="90072387"/>
<gene>
    <name evidence="1" type="ORF">DASC09_017330</name>
</gene>
<name>A0AAV5QJT8_9ASCO</name>
<dbReference type="AlphaFoldDB" id="A0AAV5QJT8"/>
<accession>A0AAV5QJT8</accession>
<dbReference type="EMBL" id="BTFZ01000002">
    <property type="protein sequence ID" value="GMM34408.1"/>
    <property type="molecule type" value="Genomic_DNA"/>
</dbReference>
<keyword evidence="2" id="KW-1185">Reference proteome</keyword>
<comment type="caution">
    <text evidence="1">The sequence shown here is derived from an EMBL/GenBank/DDBJ whole genome shotgun (WGS) entry which is preliminary data.</text>
</comment>
<proteinExistence type="predicted"/>
<sequence length="92" mass="10406">MWDPSEYSTIVTSVCDVIPPGNLSDSVNSRKKKYFFDECRTIGELNEHMEVVSLLTDLLDANRSDNPRSEKNSLGPIKINSSQWLQSKGDKE</sequence>
<protein>
    <submittedName>
        <fullName evidence="1">Uncharacterized protein</fullName>
    </submittedName>
</protein>
<dbReference type="Proteomes" id="UP001360560">
    <property type="component" value="Unassembled WGS sequence"/>
</dbReference>
<reference evidence="1 2" key="1">
    <citation type="journal article" date="2023" name="Elife">
        <title>Identification of key yeast species and microbe-microbe interactions impacting larval growth of Drosophila in the wild.</title>
        <authorList>
            <person name="Mure A."/>
            <person name="Sugiura Y."/>
            <person name="Maeda R."/>
            <person name="Honda K."/>
            <person name="Sakurai N."/>
            <person name="Takahashi Y."/>
            <person name="Watada M."/>
            <person name="Katoh T."/>
            <person name="Gotoh A."/>
            <person name="Gotoh Y."/>
            <person name="Taniguchi I."/>
            <person name="Nakamura K."/>
            <person name="Hayashi T."/>
            <person name="Katayama T."/>
            <person name="Uemura T."/>
            <person name="Hattori Y."/>
        </authorList>
    </citation>
    <scope>NUCLEOTIDE SEQUENCE [LARGE SCALE GENOMIC DNA]</scope>
    <source>
        <strain evidence="1 2">SC-9</strain>
    </source>
</reference>
<evidence type="ECO:0000313" key="2">
    <source>
        <dbReference type="Proteomes" id="UP001360560"/>
    </source>
</evidence>
<evidence type="ECO:0000313" key="1">
    <source>
        <dbReference type="EMBL" id="GMM34408.1"/>
    </source>
</evidence>
<dbReference type="RefSeq" id="XP_064851408.1">
    <property type="nucleotide sequence ID" value="XM_064995336.1"/>
</dbReference>
<organism evidence="1 2">
    <name type="scientific">Saccharomycopsis crataegensis</name>
    <dbReference type="NCBI Taxonomy" id="43959"/>
    <lineage>
        <taxon>Eukaryota</taxon>
        <taxon>Fungi</taxon>
        <taxon>Dikarya</taxon>
        <taxon>Ascomycota</taxon>
        <taxon>Saccharomycotina</taxon>
        <taxon>Saccharomycetes</taxon>
        <taxon>Saccharomycopsidaceae</taxon>
        <taxon>Saccharomycopsis</taxon>
    </lineage>
</organism>